<dbReference type="InterPro" id="IPR020841">
    <property type="entry name" value="PKS_Beta-ketoAc_synthase_dom"/>
</dbReference>
<feature type="region of interest" description="C-terminal hotdog fold" evidence="9">
    <location>
        <begin position="1065"/>
        <end position="1208"/>
    </location>
</feature>
<dbReference type="Pfam" id="PF02801">
    <property type="entry name" value="Ketoacyl-synt_C"/>
    <property type="match status" value="2"/>
</dbReference>
<dbReference type="Pfam" id="PF22953">
    <property type="entry name" value="SpnB_Rossmann"/>
    <property type="match status" value="2"/>
</dbReference>
<dbReference type="SMART" id="SM00822">
    <property type="entry name" value="PKS_KR"/>
    <property type="match status" value="2"/>
</dbReference>
<dbReference type="InterPro" id="IPR013154">
    <property type="entry name" value="ADH-like_N"/>
</dbReference>
<evidence type="ECO:0000259" key="11">
    <source>
        <dbReference type="PROSITE" id="PS52004"/>
    </source>
</evidence>
<dbReference type="SMART" id="SM01294">
    <property type="entry name" value="PKS_PP_betabranch"/>
    <property type="match status" value="2"/>
</dbReference>
<dbReference type="PROSITE" id="PS01162">
    <property type="entry name" value="QOR_ZETA_CRYSTAL"/>
    <property type="match status" value="2"/>
</dbReference>
<dbReference type="InterPro" id="IPR015083">
    <property type="entry name" value="NorB/c/GfsB-D-like_docking"/>
</dbReference>
<sequence>MSGNEAKLREYLKLVTADLQETRQRLQRTEAKSREPIAIVGMACRFPGGVASAEELWRLVAAGGDGITPFPVNRGWAEDLYDPDPDAYGKSYVVEGGFLHDADRFDAEFFGISPREALAMDPQQRLLLEAGWEAFEHAGLAPGALRGSRTGVFVGASGFGYLTDMLHVPEQVSGFSLTGNATSVLTGRLAYTLGLEGPAVTVDTACSSSLVALHLAVQSLRNGECDLALAGGVTVMPSPGVFVEFSRQRGLSADGRCKPFAAAADGTGWSEGIGVLAVERLSDARAKGHRVLAVVRGSAVNQDGASNGLTAPNGPSQQRVIQQALENARVAATEVDAVEAHGTGTTLGDPIEAQALLAMYGLDRAAERPLWLGSVKSNIGHTQAAAGAAGVIKMVMALRAGILPPTLHVDEPTQHVDWASGEVRLLTEGREWETDDHPRRAAVSSFGISGTNAHVILEEAPSEGSDPLVVPGPEGLPASPFVPWLMSGRTAEALAGQAGRLAGVSGDPVDVGWSLWSSRTALEHRAVVWGREAAELTAGLSALAAGGVAGNSVSGVVGSGSGVVFVFPGQGAQWVGMGRGLLESSPVFAARIAECSSALSPFVDWSLVEVLKGDDDAWMRRVDVVQPVLWAVMVSLAAVWESFGVTPAAVIGHSQGEIAAAAVAGALSLEDAARVVALRSAAIRDELAGRGGMLSLATGAEQASGWVDPYGDRVSVAVYNGPDATVVAGDPEALEEIGAKAEAAGVRARRVPVDYASHSTQVEDIKAKLLDVLAPVAPRVSRVPLISTVTGEPLDTSTMDATYWYEGLRRPVRFTEAIQEALRQGHFRLIEVSAHPVLTMGVQAIAEAAEQPVTVVGTLRRDEDENARFIASAAELWVQGTDIDWSAVYAGRPVTHVDLPTYAFQHQRYWLESGSTGGDPAELGLGAAAHPMLGAAVSLAADGGLVLTGRLSTRTQPWLADHAVAGTVLFPGTGFVELAIRAGDEVGCGHLAELTLHAPLIVPEQGAVQLQVVVAPETGGRRGLAVYSRPEDSGREWSLHAEGVLSPEQVTSPHAGLMDWPPVGAEAVDVSAFYAEAEAAGYGYGPAFRGLRAAWRLGDDVYAEVELPEEQRADAARFGLHPALLDSALQAIGLGRFGVWGGQGDGELRLPYAWSDVALTAVGAVAARVRLSPAGPDAVAIDVADGAGRAVARVGSLALRPVRAEQLVAAVGAVNDGLFALRWNPVPAASPGTSGAWAVVGEDTFGLAAAVQVAGVAVDSYADLAGLRAVLEAGVPAPGTVLCVPPAASGAGTARDAERVTAALLALAQEWLGEDAFAESRLAVVTRGAVATRVDEDIDDLAGAALWGLVRTAQTEAPGRFLLIDLDPAEPAADEVVAAVAAALAADEWQVAVRSGEVLAPRLAPADAGGALVPPAGERAWRLDTAASGTLEGLRLLPAPRSAAELAPGELRIAVRATGVNFRDVLIGLGMVPGQTVMGSECAGVVLEVGADVTRFAPGDRVVGIVDGGFGPLAVADARMVAPVPEGWSYEQAASVPVAYLTAYYGLVDLASVQPGDTVLVHAGAGGVGIAAIQLARHFGATVLATASPGKWDVLRGLGLADEQIASSRDLDFREKFRAAGVDVVLNSLAREFVDASLELLADGGRFLEMGKTDKRDPEQVAREHTGVVYRAYDLKEAGAERCGELLAEVLALFERGVLRHMPITTWDVRRGPEAFRHMSQAKHTGKVVLTAPPTLDPDGTVLITGGTGTLGSLLARHLVTGYGVRNLLLTSRQGTEAPGAAELVAELAELGAAAEVVACDAADREQLAALLDGRRLTGVVHAAGVLADGVLTSLTPEQLGAVWRPKVEAAVNLHELTRDSDLALFVLYSSASGVFGGPGQANYAAANVFLDALAQHRRAHGLPATSLAWGLWATASAMTGHLAEGDIDRVARNGFVPLTDETGIALFDAAAARDGAHFVAAELDTAALRAAVAGKPVPPLLRGIVRGTTRRTVETGEADRTDALAGRIAGLPPAERERFLLDLVRSHVAAVLGHANPQSLDAERPFKDLGFDSLTAVELRNRVNAATGLRLPAALTFDHPTPAAVARLVAAELSGVRDEAVTAHAHGGPADEPIAIVAMACRFPGGVGSPEELWRLVGDGRDAVTAFPEDRGWDMESLYDADPDARGKTYLRGAGLLTDIAGFDADFFGISPREALAMDPQQRLALEVSWEAVERSGIDPASLRRSQTGVFVGALNSEYLSRLDSVPDEVEGFLGTGNMLSVTSGRIAYQLGLEGPAVTVDTACSSSLVALHMAVQSLRSGECDLALAGGVTAVCSPAGFVEMSRQRGLSVDGRCRAFAADADGFGPAEGVGMLLVERLSDARAKGHHVLALVRGSAVNQDGASNGLTAPNGPSQQRVIRQALANAGVSPGEVDAIEAHGTGTTLGDPIEAAALAATYGLDRDAERPLWLGSVKSNIGHTQAAAGVAGVIKMVMAMRAGVLPRTLHVDQPTPHVDWTAGGLRLLAEEREWTANGHPRRAGVSSFGISGTNAHVIVEEGPEGSGPAVVSGPEGLSGSPVVPWPLSARGAAGLAARAASLAGALTQADAVATGWALAAGRSAWEHRAVVWGREAAELTAGLSALAAGGVAGNSVSGVVGSGSGVVFVFPGQGAQWVGMGRGLLESSPVFAARIAECSSALSPFVDWSLVEVLKGDDDAWMRRVDVVQPVLWAVMVSLAAVWESFGVTPAAVIGHSQGEIAAAAVAGALSLEDAARVVALRSAAIRDELAGRGGMLSLATGAEQASGWVDPYGDRVSVAVYNGPDATVVAGDPEALEEIGAKAEAAGVRARRVPVDYASHSTQVEDIKAKLLDVLAPVAPRVSRVPLISTVTGEPLDTSTMDATYWYEGLRRPVRFTEAIQEALRQGHFRLIEVSAHPVLTMGVQAIAEAAEQPVTVVGTLRRDEDENARFIASAAELWVQGTDIDWSAVYAGRPVTHVDLPTYAFQHQRYWLESTTAAPDVTGAGLAATDHPLLGASVSLAADGGAMLTGRLSTRHQPWLADHAVAGTVLLPGTGFVELAIRAGDEVGCGHLAELTLHAPLAVPADSGAHIQVVVGALDERGLRELAVYSRPEGAEHDHLWLRHAEGLLSAEPPRVESGFDLTSWPPPGAEQLDTSEFYPTAAAAGYGYGPVFQGLRAVWRRGAEVFAEVALPEEEQAAAARFGIHPALLDAALHAIGFGAFGGDPTALRLPFAWTGVTLFAAGADRLRVRIAAGPDGDLNVQVADATGAPVAAVDALVLRTVTADQLAAPAPDSDSLFVLDWTPVPVPAAVRSECWVVLGAKVPVPPGVAVHADLAELPEPAPEVVLWAPPAAGAGAPADAARQVTEQVLARVQEWMADERLAESRLVVVTRGAVSAGRDTDLTDLAAAPSWGLIRSAQSENPGRFLLLDLDPADEPTPDQVAAALAAALEADENQIAVREGTPLAPRLVRPADASALVPPPGAAWRLDTAASGTLDGLTLLPYPEAAEPLAAGQVRVSVRAAGVNFRDVLIGLGMVPGQTVMGSEGAGVVTEVGPGVTRFAPGDRVLGLMGGALGPLAVTDERVLAPVPEGWSFEQAASVPVVFLTAYYGLADLGGVKEGDTVLVHAGAGGVGMAAIQLARHFGATVHATASPGKWDVLRGLGLTDEQIASSRDLDFREKFRAAGVDVVLNSLAREFVDASLELLPDGGRFLELGKTDQRDPAQVAENHPGVSYAAYDLADAGADRIGELLTQILRLFATGALRPLPVTAWDVRRAPEAFRFISQAKHVGKVVLTMPPVLDPEGTVLITGGTGTLGALLARHLVTRHGVRKLLLTSRQGPDAPGAGELHAELTELGAEVEIVACDTADREQLARTLAAAHPLTGVVHAAGALSDGVLAAQTPEKLAQVWRPKAEAATHLHELTRDTDLALFALYSSAAGAGGGAGQANYAAANTYLDALAHRRRAQGLPALSLIWGLWEEASAMTGHLDRSAAGRARQGGLVKPMDSDTGLALFDAARRLDETLVVPLRLDLPLMRARARTTADIRPLFRALVKPGGRGRAADARPGADSAATLTAALAGLSATEREHRLLDLVRTHASAVLGHTGAHSVEAGRPFKDLGFDSLTAVELRNRLGAATGVRLATTVVFDQPTPLALSKHLLDKIAPDGVTTPEAAAGDAELARALAAIPLHRLREAGLAETLLRLAGDAAAPDTPSDDDGTTDAIADMEVDDLVRMALGDADSDS</sequence>
<dbReference type="Gene3D" id="3.40.50.11460">
    <property type="match status" value="2"/>
</dbReference>
<dbReference type="InterPro" id="IPR049900">
    <property type="entry name" value="PKS_mFAS_DH"/>
</dbReference>
<dbReference type="InterPro" id="IPR057326">
    <property type="entry name" value="KR_dom"/>
</dbReference>
<dbReference type="InterPro" id="IPR013968">
    <property type="entry name" value="PKS_KR"/>
</dbReference>
<keyword evidence="14" id="KW-1185">Reference proteome</keyword>
<dbReference type="InterPro" id="IPR032821">
    <property type="entry name" value="PKS_assoc"/>
</dbReference>
<evidence type="ECO:0000256" key="7">
    <source>
        <dbReference type="ARBA" id="ARBA00023268"/>
    </source>
</evidence>
<keyword evidence="7" id="KW-0511">Multifunctional enzyme</keyword>
<proteinExistence type="predicted"/>
<dbReference type="SMART" id="SM00826">
    <property type="entry name" value="PKS_DH"/>
    <property type="match status" value="2"/>
</dbReference>
<feature type="domain" description="Ketosynthase family 3 (KS3)" evidence="11">
    <location>
        <begin position="2112"/>
        <end position="2538"/>
    </location>
</feature>
<dbReference type="Gene3D" id="3.40.366.10">
    <property type="entry name" value="Malonyl-Coenzyme A Acyl Carrier Protein, domain 2"/>
    <property type="match status" value="2"/>
</dbReference>
<dbReference type="CDD" id="cd05195">
    <property type="entry name" value="enoyl_red"/>
    <property type="match status" value="2"/>
</dbReference>
<keyword evidence="5" id="KW-0808">Transferase</keyword>
<evidence type="ECO:0000256" key="9">
    <source>
        <dbReference type="PROSITE-ProRule" id="PRU01363"/>
    </source>
</evidence>
<dbReference type="InterPro" id="IPR055123">
    <property type="entry name" value="SpnB-like_Rossmann"/>
</dbReference>
<dbReference type="PROSITE" id="PS00012">
    <property type="entry name" value="PHOSPHOPANTETHEINE"/>
    <property type="match status" value="2"/>
</dbReference>
<evidence type="ECO:0000256" key="8">
    <source>
        <dbReference type="ARBA" id="ARBA00023315"/>
    </source>
</evidence>
<feature type="domain" description="PKS/mFAS DH" evidence="12">
    <location>
        <begin position="3010"/>
        <end position="3288"/>
    </location>
</feature>
<dbReference type="InterPro" id="IPR002364">
    <property type="entry name" value="Quin_OxRdtase/zeta-crystal_CS"/>
</dbReference>
<dbReference type="Proteomes" id="UP001164439">
    <property type="component" value="Chromosome"/>
</dbReference>
<dbReference type="InterPro" id="IPR014043">
    <property type="entry name" value="Acyl_transferase_dom"/>
</dbReference>
<evidence type="ECO:0000256" key="4">
    <source>
        <dbReference type="ARBA" id="ARBA00022553"/>
    </source>
</evidence>
<dbReference type="InterPro" id="IPR020807">
    <property type="entry name" value="PKS_DH"/>
</dbReference>
<feature type="active site" description="Proton donor; for dehydratase activity" evidence="9">
    <location>
        <position position="1126"/>
    </location>
</feature>
<dbReference type="SUPFAM" id="SSF50129">
    <property type="entry name" value="GroES-like"/>
    <property type="match status" value="2"/>
</dbReference>
<dbReference type="EMBL" id="CP114413">
    <property type="protein sequence ID" value="WAZ19997.1"/>
    <property type="molecule type" value="Genomic_DNA"/>
</dbReference>
<dbReference type="Gene3D" id="3.30.70.3290">
    <property type="match status" value="2"/>
</dbReference>
<dbReference type="InterPro" id="IPR001227">
    <property type="entry name" value="Ac_transferase_dom_sf"/>
</dbReference>
<dbReference type="InterPro" id="IPR020843">
    <property type="entry name" value="ER"/>
</dbReference>
<feature type="domain" description="Ketosynthase family 3 (KS3)" evidence="11">
    <location>
        <begin position="34"/>
        <end position="459"/>
    </location>
</feature>
<feature type="active site" description="Proton acceptor; for dehydratase activity" evidence="9">
    <location>
        <position position="3042"/>
    </location>
</feature>
<dbReference type="SMART" id="SM00829">
    <property type="entry name" value="PKS_ER"/>
    <property type="match status" value="2"/>
</dbReference>
<dbReference type="InterPro" id="IPR036736">
    <property type="entry name" value="ACP-like_sf"/>
</dbReference>
<evidence type="ECO:0000256" key="5">
    <source>
        <dbReference type="ARBA" id="ARBA00022679"/>
    </source>
</evidence>
<dbReference type="Pfam" id="PF08990">
    <property type="entry name" value="Docking"/>
    <property type="match status" value="1"/>
</dbReference>
<feature type="active site" description="Proton donor; for dehydratase activity" evidence="9">
    <location>
        <position position="3210"/>
    </location>
</feature>
<feature type="active site" description="Proton acceptor; for dehydratase activity" evidence="9">
    <location>
        <position position="962"/>
    </location>
</feature>
<evidence type="ECO:0000256" key="6">
    <source>
        <dbReference type="ARBA" id="ARBA00023194"/>
    </source>
</evidence>
<dbReference type="InterPro" id="IPR016039">
    <property type="entry name" value="Thiolase-like"/>
</dbReference>
<dbReference type="Pfam" id="PF21089">
    <property type="entry name" value="PKS_DH_N"/>
    <property type="match status" value="2"/>
</dbReference>
<feature type="region of interest" description="N-terminal hotdog fold" evidence="9">
    <location>
        <begin position="930"/>
        <end position="1052"/>
    </location>
</feature>
<reference evidence="13" key="1">
    <citation type="submission" date="2022-12" db="EMBL/GenBank/DDBJ databases">
        <authorList>
            <person name="Ruckert C."/>
            <person name="Busche T."/>
            <person name="Kalinowski J."/>
            <person name="Wittmann C."/>
        </authorList>
    </citation>
    <scope>NUCLEOTIDE SEQUENCE</scope>
    <source>
        <strain evidence="13">DSM 40467</strain>
    </source>
</reference>
<dbReference type="InterPro" id="IPR020806">
    <property type="entry name" value="PKS_PP-bd"/>
</dbReference>
<dbReference type="InterPro" id="IPR036291">
    <property type="entry name" value="NAD(P)-bd_dom_sf"/>
</dbReference>
<dbReference type="PROSITE" id="PS52019">
    <property type="entry name" value="PKS_MFAS_DH"/>
    <property type="match status" value="2"/>
</dbReference>
<dbReference type="Pfam" id="PF00109">
    <property type="entry name" value="ketoacyl-synt"/>
    <property type="match status" value="2"/>
</dbReference>
<keyword evidence="4" id="KW-0597">Phosphoprotein</keyword>
<dbReference type="InterPro" id="IPR049552">
    <property type="entry name" value="PKS_DH_N"/>
</dbReference>
<dbReference type="InterPro" id="IPR016035">
    <property type="entry name" value="Acyl_Trfase/lysoPLipase"/>
</dbReference>
<feature type="domain" description="Carrier" evidence="10">
    <location>
        <begin position="2019"/>
        <end position="2094"/>
    </location>
</feature>
<dbReference type="InterPro" id="IPR050091">
    <property type="entry name" value="PKS_NRPS_Biosynth_Enz"/>
</dbReference>
<organism evidence="13 14">
    <name type="scientific">Streptomyces cinnabarinus</name>
    <dbReference type="NCBI Taxonomy" id="67287"/>
    <lineage>
        <taxon>Bacteria</taxon>
        <taxon>Bacillati</taxon>
        <taxon>Actinomycetota</taxon>
        <taxon>Actinomycetes</taxon>
        <taxon>Kitasatosporales</taxon>
        <taxon>Streptomycetaceae</taxon>
        <taxon>Streptomyces</taxon>
    </lineage>
</organism>
<dbReference type="Pfam" id="PF00698">
    <property type="entry name" value="Acyl_transf_1"/>
    <property type="match status" value="2"/>
</dbReference>
<keyword evidence="8" id="KW-0012">Acyltransferase</keyword>
<dbReference type="PROSITE" id="PS50075">
    <property type="entry name" value="CARRIER"/>
    <property type="match status" value="2"/>
</dbReference>
<dbReference type="Pfam" id="PF16197">
    <property type="entry name" value="KAsynt_C_assoc"/>
    <property type="match status" value="2"/>
</dbReference>
<dbReference type="SUPFAM" id="SSF52151">
    <property type="entry name" value="FabD/lysophospholipase-like"/>
    <property type="match status" value="2"/>
</dbReference>
<feature type="domain" description="Carrier" evidence="10">
    <location>
        <begin position="4089"/>
        <end position="4164"/>
    </location>
</feature>
<dbReference type="InterPro" id="IPR011032">
    <property type="entry name" value="GroES-like_sf"/>
</dbReference>
<comment type="cofactor">
    <cofactor evidence="1">
        <name>pantetheine 4'-phosphate</name>
        <dbReference type="ChEBI" id="CHEBI:47942"/>
    </cofactor>
</comment>
<dbReference type="InterPro" id="IPR006162">
    <property type="entry name" value="Ppantetheine_attach_site"/>
</dbReference>
<dbReference type="SMART" id="SM00823">
    <property type="entry name" value="PKS_PP"/>
    <property type="match status" value="2"/>
</dbReference>
<dbReference type="InterPro" id="IPR016036">
    <property type="entry name" value="Malonyl_transacylase_ACP-bd"/>
</dbReference>
<evidence type="ECO:0000256" key="2">
    <source>
        <dbReference type="ARBA" id="ARBA00004792"/>
    </source>
</evidence>
<dbReference type="Gene3D" id="3.40.47.10">
    <property type="match status" value="2"/>
</dbReference>
<dbReference type="CDD" id="cd00833">
    <property type="entry name" value="PKS"/>
    <property type="match status" value="2"/>
</dbReference>
<dbReference type="PANTHER" id="PTHR43775:SF51">
    <property type="entry name" value="INACTIVE PHENOLPHTHIOCEROL SYNTHESIS POLYKETIDE SYNTHASE TYPE I PKS1-RELATED"/>
    <property type="match status" value="1"/>
</dbReference>
<dbReference type="Pfam" id="PF13602">
    <property type="entry name" value="ADH_zinc_N_2"/>
    <property type="match status" value="2"/>
</dbReference>
<dbReference type="CDD" id="cd08956">
    <property type="entry name" value="KR_3_FAS_SDR_x"/>
    <property type="match status" value="2"/>
</dbReference>
<dbReference type="Gene3D" id="3.10.129.110">
    <property type="entry name" value="Polyketide synthase dehydratase"/>
    <property type="match status" value="2"/>
</dbReference>
<dbReference type="Pfam" id="PF14765">
    <property type="entry name" value="PS-DH"/>
    <property type="match status" value="2"/>
</dbReference>
<dbReference type="SUPFAM" id="SSF47336">
    <property type="entry name" value="ACP-like"/>
    <property type="match status" value="2"/>
</dbReference>
<dbReference type="SMART" id="SM00825">
    <property type="entry name" value="PKS_KS"/>
    <property type="match status" value="2"/>
</dbReference>
<gene>
    <name evidence="13" type="ORF">STRCI_001087</name>
</gene>
<comment type="pathway">
    <text evidence="2">Antibiotic biosynthesis.</text>
</comment>
<keyword evidence="3" id="KW-0596">Phosphopantetheine</keyword>
<dbReference type="Gene3D" id="3.40.50.720">
    <property type="entry name" value="NAD(P)-binding Rossmann-like Domain"/>
    <property type="match status" value="2"/>
</dbReference>
<dbReference type="Gene3D" id="1.10.1200.10">
    <property type="entry name" value="ACP-like"/>
    <property type="match status" value="2"/>
</dbReference>
<dbReference type="InterPro" id="IPR042104">
    <property type="entry name" value="PKS_dehydratase_sf"/>
</dbReference>
<accession>A0ABY7K671</accession>
<dbReference type="PROSITE" id="PS52004">
    <property type="entry name" value="KS3_2"/>
    <property type="match status" value="2"/>
</dbReference>
<dbReference type="InterPro" id="IPR049551">
    <property type="entry name" value="PKS_DH_C"/>
</dbReference>
<dbReference type="PROSITE" id="PS00606">
    <property type="entry name" value="KS3_1"/>
    <property type="match status" value="2"/>
</dbReference>
<dbReference type="InterPro" id="IPR009081">
    <property type="entry name" value="PP-bd_ACP"/>
</dbReference>
<name>A0ABY7K671_9ACTN</name>
<dbReference type="SUPFAM" id="SSF53901">
    <property type="entry name" value="Thiolase-like"/>
    <property type="match status" value="2"/>
</dbReference>
<feature type="domain" description="PKS/mFAS DH" evidence="12">
    <location>
        <begin position="930"/>
        <end position="1208"/>
    </location>
</feature>
<evidence type="ECO:0000313" key="14">
    <source>
        <dbReference type="Proteomes" id="UP001164439"/>
    </source>
</evidence>
<keyword evidence="6" id="KW-0045">Antibiotic biosynthesis</keyword>
<evidence type="ECO:0000259" key="10">
    <source>
        <dbReference type="PROSITE" id="PS50075"/>
    </source>
</evidence>
<dbReference type="InterPro" id="IPR014030">
    <property type="entry name" value="Ketoacyl_synth_N"/>
</dbReference>
<dbReference type="SUPFAM" id="SSF51735">
    <property type="entry name" value="NAD(P)-binding Rossmann-fold domains"/>
    <property type="match status" value="6"/>
</dbReference>
<dbReference type="InterPro" id="IPR018201">
    <property type="entry name" value="Ketoacyl_synth_AS"/>
</dbReference>
<evidence type="ECO:0000259" key="12">
    <source>
        <dbReference type="PROSITE" id="PS52019"/>
    </source>
</evidence>
<dbReference type="Gene3D" id="3.90.180.10">
    <property type="entry name" value="Medium-chain alcohol dehydrogenases, catalytic domain"/>
    <property type="match status" value="2"/>
</dbReference>
<evidence type="ECO:0000313" key="13">
    <source>
        <dbReference type="EMBL" id="WAZ19997.1"/>
    </source>
</evidence>
<dbReference type="Pfam" id="PF08659">
    <property type="entry name" value="KR"/>
    <property type="match status" value="2"/>
</dbReference>
<dbReference type="SUPFAM" id="SSF55048">
    <property type="entry name" value="Probable ACP-binding domain of malonyl-CoA ACP transacylase"/>
    <property type="match status" value="2"/>
</dbReference>
<dbReference type="PANTHER" id="PTHR43775">
    <property type="entry name" value="FATTY ACID SYNTHASE"/>
    <property type="match status" value="1"/>
</dbReference>
<dbReference type="Pfam" id="PF08240">
    <property type="entry name" value="ADH_N"/>
    <property type="match status" value="2"/>
</dbReference>
<evidence type="ECO:0000256" key="3">
    <source>
        <dbReference type="ARBA" id="ARBA00022450"/>
    </source>
</evidence>
<dbReference type="SMART" id="SM00827">
    <property type="entry name" value="PKS_AT"/>
    <property type="match status" value="2"/>
</dbReference>
<dbReference type="Pfam" id="PF00550">
    <property type="entry name" value="PP-binding"/>
    <property type="match status" value="2"/>
</dbReference>
<feature type="region of interest" description="N-terminal hotdog fold" evidence="9">
    <location>
        <begin position="3010"/>
        <end position="3135"/>
    </location>
</feature>
<evidence type="ECO:0000256" key="1">
    <source>
        <dbReference type="ARBA" id="ARBA00001957"/>
    </source>
</evidence>
<dbReference type="InterPro" id="IPR014031">
    <property type="entry name" value="Ketoacyl_synth_C"/>
</dbReference>
<protein>
    <submittedName>
        <fullName evidence="13">SDR family NAD(P)-dependent oxidoreductase</fullName>
    </submittedName>
</protein>
<feature type="region of interest" description="C-terminal hotdog fold" evidence="9">
    <location>
        <begin position="3149"/>
        <end position="3288"/>
    </location>
</feature>